<evidence type="ECO:0000256" key="1">
    <source>
        <dbReference type="ARBA" id="ARBA00022723"/>
    </source>
</evidence>
<evidence type="ECO:0000313" key="4">
    <source>
        <dbReference type="Proteomes" id="UP000053820"/>
    </source>
</evidence>
<dbReference type="EMBL" id="KN839862">
    <property type="protein sequence ID" value="KIJ61500.1"/>
    <property type="molecule type" value="Genomic_DNA"/>
</dbReference>
<dbReference type="PANTHER" id="PTHR46771:SF5">
    <property type="entry name" value="DETERIN"/>
    <property type="match status" value="1"/>
</dbReference>
<dbReference type="PANTHER" id="PTHR46771">
    <property type="entry name" value="DETERIN"/>
    <property type="match status" value="1"/>
</dbReference>
<keyword evidence="4" id="KW-1185">Reference proteome</keyword>
<dbReference type="InterPro" id="IPR051190">
    <property type="entry name" value="Baculoviral_IAP"/>
</dbReference>
<dbReference type="AlphaFoldDB" id="A0A0C9VU05"/>
<protein>
    <recommendedName>
        <fullName evidence="5">Inhibitor of apoptosis repeat-containing protein</fullName>
    </recommendedName>
</protein>
<dbReference type="HOGENOM" id="CLU_064364_1_0_1"/>
<dbReference type="Gene3D" id="1.10.1170.10">
    <property type="entry name" value="Inhibitor Of Apoptosis Protein (2mihbC-IAP-1), Chain A"/>
    <property type="match status" value="2"/>
</dbReference>
<accession>A0A0C9VU05</accession>
<evidence type="ECO:0000256" key="2">
    <source>
        <dbReference type="ARBA" id="ARBA00022833"/>
    </source>
</evidence>
<gene>
    <name evidence="3" type="ORF">HYDPIDRAFT_71293</name>
</gene>
<dbReference type="Pfam" id="PF00653">
    <property type="entry name" value="BIR"/>
    <property type="match status" value="2"/>
</dbReference>
<dbReference type="Proteomes" id="UP000053820">
    <property type="component" value="Unassembled WGS sequence"/>
</dbReference>
<feature type="non-terminal residue" evidence="3">
    <location>
        <position position="201"/>
    </location>
</feature>
<sequence>MQALQARVDSFNKTKRIKRYPKKQSSPAASVKWPHPPDYKANANTLAEAGFFFSPSWDDRDSVACFLCGKELSDWDADDDPFEIHYTKCRNTCAWAMVRCGLAEDLDEVGSFTFANKTRLPSSKAMEKARLGTFGEDWWPHDEEPGHGATSKKASFNPLLHTTKMAQAGFVYTPQAAGDDTATCVYCNLSLGGWDKDDDPM</sequence>
<dbReference type="PROSITE" id="PS50143">
    <property type="entry name" value="BIR_REPEAT_2"/>
    <property type="match status" value="2"/>
</dbReference>
<name>A0A0C9VU05_9AGAM</name>
<organism evidence="3 4">
    <name type="scientific">Hydnomerulius pinastri MD-312</name>
    <dbReference type="NCBI Taxonomy" id="994086"/>
    <lineage>
        <taxon>Eukaryota</taxon>
        <taxon>Fungi</taxon>
        <taxon>Dikarya</taxon>
        <taxon>Basidiomycota</taxon>
        <taxon>Agaricomycotina</taxon>
        <taxon>Agaricomycetes</taxon>
        <taxon>Agaricomycetidae</taxon>
        <taxon>Boletales</taxon>
        <taxon>Boletales incertae sedis</taxon>
        <taxon>Leucogyrophana</taxon>
    </lineage>
</organism>
<proteinExistence type="predicted"/>
<dbReference type="InterPro" id="IPR001370">
    <property type="entry name" value="BIR_rpt"/>
</dbReference>
<keyword evidence="1" id="KW-0479">Metal-binding</keyword>
<evidence type="ECO:0008006" key="5">
    <source>
        <dbReference type="Google" id="ProtNLM"/>
    </source>
</evidence>
<dbReference type="SMART" id="SM00238">
    <property type="entry name" value="BIR"/>
    <property type="match status" value="2"/>
</dbReference>
<dbReference type="SUPFAM" id="SSF57924">
    <property type="entry name" value="Inhibitor of apoptosis (IAP) repeat"/>
    <property type="match status" value="2"/>
</dbReference>
<dbReference type="GO" id="GO:0046872">
    <property type="term" value="F:metal ion binding"/>
    <property type="evidence" value="ECO:0007669"/>
    <property type="project" value="UniProtKB-KW"/>
</dbReference>
<evidence type="ECO:0000313" key="3">
    <source>
        <dbReference type="EMBL" id="KIJ61500.1"/>
    </source>
</evidence>
<reference evidence="3 4" key="1">
    <citation type="submission" date="2014-04" db="EMBL/GenBank/DDBJ databases">
        <title>Evolutionary Origins and Diversification of the Mycorrhizal Mutualists.</title>
        <authorList>
            <consortium name="DOE Joint Genome Institute"/>
            <consortium name="Mycorrhizal Genomics Consortium"/>
            <person name="Kohler A."/>
            <person name="Kuo A."/>
            <person name="Nagy L.G."/>
            <person name="Floudas D."/>
            <person name="Copeland A."/>
            <person name="Barry K.W."/>
            <person name="Cichocki N."/>
            <person name="Veneault-Fourrey C."/>
            <person name="LaButti K."/>
            <person name="Lindquist E.A."/>
            <person name="Lipzen A."/>
            <person name="Lundell T."/>
            <person name="Morin E."/>
            <person name="Murat C."/>
            <person name="Riley R."/>
            <person name="Ohm R."/>
            <person name="Sun H."/>
            <person name="Tunlid A."/>
            <person name="Henrissat B."/>
            <person name="Grigoriev I.V."/>
            <person name="Hibbett D.S."/>
            <person name="Martin F."/>
        </authorList>
    </citation>
    <scope>NUCLEOTIDE SEQUENCE [LARGE SCALE GENOMIC DNA]</scope>
    <source>
        <strain evidence="3 4">MD-312</strain>
    </source>
</reference>
<keyword evidence="2" id="KW-0862">Zinc</keyword>
<dbReference type="OrthoDB" id="2196114at2759"/>